<gene>
    <name evidence="2" type="ORF">N801_00410</name>
</gene>
<name>A0A0A0JZS4_9MICO</name>
<dbReference type="Proteomes" id="UP000030013">
    <property type="component" value="Unassembled WGS sequence"/>
</dbReference>
<dbReference type="STRING" id="1385519.N801_00410"/>
<dbReference type="RefSeq" id="WP_035933258.1">
    <property type="nucleotide sequence ID" value="NZ_AVPL01000006.1"/>
</dbReference>
<evidence type="ECO:0000259" key="1">
    <source>
        <dbReference type="Pfam" id="PF16242"/>
    </source>
</evidence>
<dbReference type="InterPro" id="IPR052917">
    <property type="entry name" value="Stress-Dev_Protein"/>
</dbReference>
<accession>A0A0A0JZS4</accession>
<comment type="caution">
    <text evidence="2">The sequence shown here is derived from an EMBL/GenBank/DDBJ whole genome shotgun (WGS) entry which is preliminary data.</text>
</comment>
<dbReference type="SUPFAM" id="SSF50475">
    <property type="entry name" value="FMN-binding split barrel"/>
    <property type="match status" value="1"/>
</dbReference>
<keyword evidence="3" id="KW-1185">Reference proteome</keyword>
<evidence type="ECO:0000313" key="2">
    <source>
        <dbReference type="EMBL" id="KGN42264.1"/>
    </source>
</evidence>
<dbReference type="Pfam" id="PF16242">
    <property type="entry name" value="Pyrid_ox_like"/>
    <property type="match status" value="1"/>
</dbReference>
<evidence type="ECO:0000313" key="3">
    <source>
        <dbReference type="Proteomes" id="UP000030013"/>
    </source>
</evidence>
<reference evidence="2 3" key="1">
    <citation type="submission" date="2013-08" db="EMBL/GenBank/DDBJ databases">
        <title>The genome sequence of Knoellia aerolata.</title>
        <authorList>
            <person name="Zhu W."/>
            <person name="Wang G."/>
        </authorList>
    </citation>
    <scope>NUCLEOTIDE SEQUENCE [LARGE SCALE GENOMIC DNA]</scope>
    <source>
        <strain evidence="2 3">DSM 18566</strain>
    </source>
</reference>
<dbReference type="eggNOG" id="COG3871">
    <property type="taxonomic scope" value="Bacteria"/>
</dbReference>
<protein>
    <submittedName>
        <fullName evidence="2">General stress protein</fullName>
    </submittedName>
</protein>
<dbReference type="PANTHER" id="PTHR34818">
    <property type="entry name" value="PROTEIN BLI-3"/>
    <property type="match status" value="1"/>
</dbReference>
<dbReference type="InterPro" id="IPR038725">
    <property type="entry name" value="YdaG_split_barrel_FMN-bd"/>
</dbReference>
<dbReference type="PANTHER" id="PTHR34818:SF1">
    <property type="entry name" value="PROTEIN BLI-3"/>
    <property type="match status" value="1"/>
</dbReference>
<dbReference type="Gene3D" id="2.30.110.10">
    <property type="entry name" value="Electron Transport, Fmn-binding Protein, Chain A"/>
    <property type="match status" value="1"/>
</dbReference>
<feature type="domain" description="General stress protein FMN-binding split barrel" evidence="1">
    <location>
        <begin position="10"/>
        <end position="148"/>
    </location>
</feature>
<organism evidence="2 3">
    <name type="scientific">Knoellia aerolata DSM 18566</name>
    <dbReference type="NCBI Taxonomy" id="1385519"/>
    <lineage>
        <taxon>Bacteria</taxon>
        <taxon>Bacillati</taxon>
        <taxon>Actinomycetota</taxon>
        <taxon>Actinomycetes</taxon>
        <taxon>Micrococcales</taxon>
        <taxon>Intrasporangiaceae</taxon>
        <taxon>Knoellia</taxon>
    </lineage>
</organism>
<proteinExistence type="predicted"/>
<sequence>MADTTPRDLIAEIMKETRIATLTYVDDAGRLVSTPMGTQDFEDPSTVWFITELDTDKVAAIRQRPAVNVAYASDTGWVSLAGNAVISEDRAKLEELWDPSVSAWMKGDAQTPNNGLIEVTADTAEYWESPGKAALLVQLVKGLVTDDKAQDEDDDSSGVVTL</sequence>
<dbReference type="AlphaFoldDB" id="A0A0A0JZS4"/>
<dbReference type="InterPro" id="IPR012349">
    <property type="entry name" value="Split_barrel_FMN-bd"/>
</dbReference>
<dbReference type="OrthoDB" id="1432662at2"/>
<dbReference type="EMBL" id="AVPL01000006">
    <property type="protein sequence ID" value="KGN42264.1"/>
    <property type="molecule type" value="Genomic_DNA"/>
</dbReference>